<organism evidence="1 2">
    <name type="scientific">Nibea albiflora</name>
    <name type="common">Yellow drum</name>
    <name type="synonym">Corvina albiflora</name>
    <dbReference type="NCBI Taxonomy" id="240163"/>
    <lineage>
        <taxon>Eukaryota</taxon>
        <taxon>Metazoa</taxon>
        <taxon>Chordata</taxon>
        <taxon>Craniata</taxon>
        <taxon>Vertebrata</taxon>
        <taxon>Euteleostomi</taxon>
        <taxon>Actinopterygii</taxon>
        <taxon>Neopterygii</taxon>
        <taxon>Teleostei</taxon>
        <taxon>Neoteleostei</taxon>
        <taxon>Acanthomorphata</taxon>
        <taxon>Eupercaria</taxon>
        <taxon>Sciaenidae</taxon>
        <taxon>Nibea</taxon>
    </lineage>
</organism>
<name>A0ACB7F6B6_NIBAL</name>
<comment type="caution">
    <text evidence="1">The sequence shown here is derived from an EMBL/GenBank/DDBJ whole genome shotgun (WGS) entry which is preliminary data.</text>
</comment>
<sequence length="228" mass="25112">MSAASSSRDIVEDYLRYKLLINGLAWRVPPERRRTAAERRHNAGASTPTSSSRAERAMTSHRGNTLQDPHQGPPSTPPQLQVVLRCACDKLERRYHGDLAAHVSALLSHNGGVAERRQGLTAVREELFRDGVNWGRIVALMELGGALCTEVVRTGGAWQVNDIAAWMEESLDSAPLHTWIHDHGGWDAFVELYSESRPPVGFWSLRRVFGLAVLGAAGITLGALFTQR</sequence>
<proteinExistence type="predicted"/>
<gene>
    <name evidence="1" type="primary">BCL2</name>
    <name evidence="1" type="ORF">GBF38_019048</name>
</gene>
<evidence type="ECO:0000313" key="2">
    <source>
        <dbReference type="Proteomes" id="UP000805704"/>
    </source>
</evidence>
<reference evidence="1" key="1">
    <citation type="submission" date="2020-04" db="EMBL/GenBank/DDBJ databases">
        <title>A chromosome-scale assembly and high-density genetic map of the yellow drum (Nibea albiflora) genome.</title>
        <authorList>
            <person name="Xu D."/>
            <person name="Zhang W."/>
            <person name="Chen R."/>
            <person name="Tan P."/>
            <person name="Wang L."/>
            <person name="Song H."/>
            <person name="Tian L."/>
            <person name="Zhu Q."/>
            <person name="Wang B."/>
        </authorList>
    </citation>
    <scope>NUCLEOTIDE SEQUENCE</scope>
    <source>
        <strain evidence="1">ZJHYS-2018</strain>
    </source>
</reference>
<dbReference type="EMBL" id="CM024805">
    <property type="protein sequence ID" value="KAG8009691.1"/>
    <property type="molecule type" value="Genomic_DNA"/>
</dbReference>
<evidence type="ECO:0000313" key="1">
    <source>
        <dbReference type="EMBL" id="KAG8009691.1"/>
    </source>
</evidence>
<protein>
    <submittedName>
        <fullName evidence="1">Apoptosis regulator Bcl-2</fullName>
    </submittedName>
</protein>
<keyword evidence="2" id="KW-1185">Reference proteome</keyword>
<dbReference type="Proteomes" id="UP000805704">
    <property type="component" value="Chromosome 17"/>
</dbReference>
<accession>A0ACB7F6B6</accession>